<reference evidence="1" key="2">
    <citation type="submission" date="2020-06" db="EMBL/GenBank/DDBJ databases">
        <authorList>
            <person name="Studholme D.J."/>
        </authorList>
    </citation>
    <scope>NUCLEOTIDE SEQUENCE</scope>
    <source>
        <strain evidence="1">NZFS 2646</strain>
    </source>
</reference>
<gene>
    <name evidence="1" type="ORF">JM16_002285</name>
</gene>
<dbReference type="AlphaFoldDB" id="A0A8T0LX53"/>
<proteinExistence type="predicted"/>
<evidence type="ECO:0000313" key="1">
    <source>
        <dbReference type="EMBL" id="KAG2523839.1"/>
    </source>
</evidence>
<dbReference type="EMBL" id="JPWV03000129">
    <property type="protein sequence ID" value="KAG2523839.1"/>
    <property type="molecule type" value="Genomic_DNA"/>
</dbReference>
<accession>A0A8T0LX53</accession>
<sequence>MAFASASTSYSDQRIPTEVVSEAIKKVANQGDIDIVEFLFDDAAIPDDVKQEAIVSAAGCNQNEVVQFMCNIGDWPLHVLKEALNVANDSKLKEYSHEKVTKA</sequence>
<dbReference type="Proteomes" id="UP000785171">
    <property type="component" value="Unassembled WGS sequence"/>
</dbReference>
<reference evidence="1" key="1">
    <citation type="journal article" date="2015" name="Genom Data">
        <title>Genome sequences of six Phytophthora species associated with forests in New Zealand.</title>
        <authorList>
            <person name="Studholme D.J."/>
            <person name="McDougal R.L."/>
            <person name="Sambles C."/>
            <person name="Hansen E."/>
            <person name="Hardy G."/>
            <person name="Grant M."/>
            <person name="Ganley R.J."/>
            <person name="Williams N.M."/>
        </authorList>
    </citation>
    <scope>NUCLEOTIDE SEQUENCE</scope>
    <source>
        <strain evidence="1">NZFS 2646</strain>
    </source>
</reference>
<comment type="caution">
    <text evidence="1">The sequence shown here is derived from an EMBL/GenBank/DDBJ whole genome shotgun (WGS) entry which is preliminary data.</text>
</comment>
<organism evidence="1 2">
    <name type="scientific">Phytophthora kernoviae</name>
    <dbReference type="NCBI Taxonomy" id="325452"/>
    <lineage>
        <taxon>Eukaryota</taxon>
        <taxon>Sar</taxon>
        <taxon>Stramenopiles</taxon>
        <taxon>Oomycota</taxon>
        <taxon>Peronosporomycetes</taxon>
        <taxon>Peronosporales</taxon>
        <taxon>Peronosporaceae</taxon>
        <taxon>Phytophthora</taxon>
    </lineage>
</organism>
<name>A0A8T0LX53_9STRA</name>
<protein>
    <submittedName>
        <fullName evidence="1">Uncharacterized protein</fullName>
    </submittedName>
</protein>
<evidence type="ECO:0000313" key="2">
    <source>
        <dbReference type="Proteomes" id="UP000785171"/>
    </source>
</evidence>